<dbReference type="EMBL" id="CP062983">
    <property type="protein sequence ID" value="QPC81398.1"/>
    <property type="molecule type" value="Genomic_DNA"/>
</dbReference>
<dbReference type="SUPFAM" id="SSF51206">
    <property type="entry name" value="cAMP-binding domain-like"/>
    <property type="match status" value="1"/>
</dbReference>
<dbReference type="InterPro" id="IPR014710">
    <property type="entry name" value="RmlC-like_jellyroll"/>
</dbReference>
<dbReference type="Gene3D" id="2.60.120.10">
    <property type="entry name" value="Jelly Rolls"/>
    <property type="match status" value="1"/>
</dbReference>
<dbReference type="PANTHER" id="PTHR24567:SF74">
    <property type="entry name" value="HTH-TYPE TRANSCRIPTIONAL REGULATOR ARCR"/>
    <property type="match status" value="1"/>
</dbReference>
<gene>
    <name evidence="2" type="ORF">G4Y79_17070</name>
</gene>
<dbReference type="RefSeq" id="WP_195169471.1">
    <property type="nucleotide sequence ID" value="NZ_CP062983.1"/>
</dbReference>
<sequence>MPAIDYFKTAEDIETFNAGDIIFEQGDEGKAMYVVRSGEVTILYNDTELATLGENEFFGEMTLVDDTNRSAKAMAKTDCVVVPVDKGRFLFLVHETPTFALQVMNVMSQRLRKMHEVLGQ</sequence>
<accession>A0A7S8E6V7</accession>
<dbReference type="Proteomes" id="UP000594468">
    <property type="component" value="Chromosome"/>
</dbReference>
<dbReference type="KEGG" id="pmet:G4Y79_17070"/>
<dbReference type="PRINTS" id="PR00103">
    <property type="entry name" value="CAMPKINASE"/>
</dbReference>
<dbReference type="GO" id="GO:0003700">
    <property type="term" value="F:DNA-binding transcription factor activity"/>
    <property type="evidence" value="ECO:0007669"/>
    <property type="project" value="TreeGrafter"/>
</dbReference>
<dbReference type="GO" id="GO:0005829">
    <property type="term" value="C:cytosol"/>
    <property type="evidence" value="ECO:0007669"/>
    <property type="project" value="TreeGrafter"/>
</dbReference>
<dbReference type="AlphaFoldDB" id="A0A7S8E6V7"/>
<dbReference type="InterPro" id="IPR050397">
    <property type="entry name" value="Env_Response_Regulators"/>
</dbReference>
<feature type="domain" description="Cyclic nucleotide-binding" evidence="1">
    <location>
        <begin position="16"/>
        <end position="96"/>
    </location>
</feature>
<organism evidence="2 3">
    <name type="scientific">Phototrophicus methaneseepsis</name>
    <dbReference type="NCBI Taxonomy" id="2710758"/>
    <lineage>
        <taxon>Bacteria</taxon>
        <taxon>Bacillati</taxon>
        <taxon>Chloroflexota</taxon>
        <taxon>Candidatus Thermofontia</taxon>
        <taxon>Phototrophicales</taxon>
        <taxon>Phototrophicaceae</taxon>
        <taxon>Phototrophicus</taxon>
    </lineage>
</organism>
<dbReference type="InterPro" id="IPR018490">
    <property type="entry name" value="cNMP-bd_dom_sf"/>
</dbReference>
<dbReference type="SMART" id="SM00100">
    <property type="entry name" value="cNMP"/>
    <property type="match status" value="1"/>
</dbReference>
<name>A0A7S8E6V7_9CHLR</name>
<evidence type="ECO:0000259" key="1">
    <source>
        <dbReference type="PROSITE" id="PS50042"/>
    </source>
</evidence>
<dbReference type="InterPro" id="IPR000595">
    <property type="entry name" value="cNMP-bd_dom"/>
</dbReference>
<evidence type="ECO:0000313" key="2">
    <source>
        <dbReference type="EMBL" id="QPC81398.1"/>
    </source>
</evidence>
<keyword evidence="3" id="KW-1185">Reference proteome</keyword>
<reference evidence="2 3" key="1">
    <citation type="submission" date="2020-02" db="EMBL/GenBank/DDBJ databases">
        <authorList>
            <person name="Zheng R.K."/>
            <person name="Sun C.M."/>
        </authorList>
    </citation>
    <scope>NUCLEOTIDE SEQUENCE [LARGE SCALE GENOMIC DNA]</scope>
    <source>
        <strain evidence="3">rifampicinis</strain>
    </source>
</reference>
<dbReference type="CDD" id="cd00038">
    <property type="entry name" value="CAP_ED"/>
    <property type="match status" value="1"/>
</dbReference>
<proteinExistence type="predicted"/>
<protein>
    <submittedName>
        <fullName evidence="2">Cyclic nucleotide-binding domain-containing protein</fullName>
    </submittedName>
</protein>
<dbReference type="PROSITE" id="PS50042">
    <property type="entry name" value="CNMP_BINDING_3"/>
    <property type="match status" value="1"/>
</dbReference>
<evidence type="ECO:0000313" key="3">
    <source>
        <dbReference type="Proteomes" id="UP000594468"/>
    </source>
</evidence>
<dbReference type="PANTHER" id="PTHR24567">
    <property type="entry name" value="CRP FAMILY TRANSCRIPTIONAL REGULATORY PROTEIN"/>
    <property type="match status" value="1"/>
</dbReference>
<dbReference type="Pfam" id="PF00027">
    <property type="entry name" value="cNMP_binding"/>
    <property type="match status" value="1"/>
</dbReference>